<accession>A0A6N2ZAE1</accession>
<dbReference type="AlphaFoldDB" id="A0A6N2ZAE1"/>
<evidence type="ECO:0000313" key="1">
    <source>
        <dbReference type="EMBL" id="VYT74958.1"/>
    </source>
</evidence>
<dbReference type="RefSeq" id="WP_156529688.1">
    <property type="nucleotide sequence ID" value="NZ_CACRTM010000017.1"/>
</dbReference>
<reference evidence="1" key="1">
    <citation type="submission" date="2019-11" db="EMBL/GenBank/DDBJ databases">
        <authorList>
            <person name="Feng L."/>
        </authorList>
    </citation>
    <scope>NUCLEOTIDE SEQUENCE</scope>
    <source>
        <strain evidence="1">KOxytocaLFYP65</strain>
    </source>
</reference>
<proteinExistence type="predicted"/>
<protein>
    <recommendedName>
        <fullName evidence="2">Glycosyltransferase</fullName>
    </recommendedName>
</protein>
<gene>
    <name evidence="1" type="ORF">KOLFYP65_03307</name>
</gene>
<sequence>MNANKVKNIFFYPFRTDINSYPIRMQSILSDSYTINELSFKREAINILFFKYFRKDIAVINWLENGFLTKDGAISYLGIVRVTFILLLLKFRFEKIVYVKHNQYPHNAKKENLRKIMRLMRVIEKFSDFALIHSPTEHGYIYLPHPLYKYPLELSSQSTYPDAEKYIIFGRIARYKKIEDVIRVFPNNKKLIIAGGCEDSEYLSFLKNLINGNNNITIKGAFLSDCDAAELIKSCNGLIISHSNEEMIVSGSFFYSLTLGVKVYSIQTPFLTWVGENVGNDVIQNFKNLPDLMNTIKNEEKTNSSYSQESINRINELFSDKLIVDTIKTLLK</sequence>
<dbReference type="Gene3D" id="3.40.50.2000">
    <property type="entry name" value="Glycogen Phosphorylase B"/>
    <property type="match status" value="1"/>
</dbReference>
<name>A0A6N2ZAE1_KLEOX</name>
<organism evidence="1">
    <name type="scientific">Klebsiella oxytoca</name>
    <dbReference type="NCBI Taxonomy" id="571"/>
    <lineage>
        <taxon>Bacteria</taxon>
        <taxon>Pseudomonadati</taxon>
        <taxon>Pseudomonadota</taxon>
        <taxon>Gammaproteobacteria</taxon>
        <taxon>Enterobacterales</taxon>
        <taxon>Enterobacteriaceae</taxon>
        <taxon>Klebsiella/Raoultella group</taxon>
        <taxon>Klebsiella</taxon>
    </lineage>
</organism>
<evidence type="ECO:0008006" key="2">
    <source>
        <dbReference type="Google" id="ProtNLM"/>
    </source>
</evidence>
<dbReference type="SUPFAM" id="SSF53756">
    <property type="entry name" value="UDP-Glycosyltransferase/glycogen phosphorylase"/>
    <property type="match status" value="1"/>
</dbReference>
<dbReference type="EMBL" id="CACRTM010000017">
    <property type="protein sequence ID" value="VYT74958.1"/>
    <property type="molecule type" value="Genomic_DNA"/>
</dbReference>